<evidence type="ECO:0000256" key="1">
    <source>
        <dbReference type="SAM" id="Phobius"/>
    </source>
</evidence>
<dbReference type="Proteomes" id="UP001597097">
    <property type="component" value="Unassembled WGS sequence"/>
</dbReference>
<evidence type="ECO:0008006" key="4">
    <source>
        <dbReference type="Google" id="ProtNLM"/>
    </source>
</evidence>
<protein>
    <recommendedName>
        <fullName evidence="4">DUF1772 domain-containing protein</fullName>
    </recommendedName>
</protein>
<dbReference type="RefSeq" id="WP_219527943.1">
    <property type="nucleotide sequence ID" value="NZ_JAHKRM010000003.1"/>
</dbReference>
<proteinExistence type="predicted"/>
<name>A0ABW4G2M3_9ACTN</name>
<sequence length="173" mass="18442">MIAFAALLQLLIALAFLSIPLVRHLYGPRAKACAEAELNRQGVPVAVLEQNKISFDASGHETIVPATVALVMTIVAVLNLSGSHWGQTLSWIFQPIVLAGNVLILYSQLTAAKSVKAAFDRKGDPILQRIDVQALLKAAGDGFPTWVMPVLQNIRHAVVMGGSALVLVAMIIA</sequence>
<keyword evidence="1" id="KW-0812">Transmembrane</keyword>
<accession>A0ABW4G2M3</accession>
<dbReference type="EMBL" id="JBHUCM010000007">
    <property type="protein sequence ID" value="MFD1537003.1"/>
    <property type="molecule type" value="Genomic_DNA"/>
</dbReference>
<gene>
    <name evidence="2" type="ORF">ACFSJ0_08160</name>
</gene>
<feature type="transmembrane region" description="Helical" evidence="1">
    <location>
        <begin position="88"/>
        <end position="106"/>
    </location>
</feature>
<feature type="transmembrane region" description="Helical" evidence="1">
    <location>
        <begin position="63"/>
        <end position="81"/>
    </location>
</feature>
<evidence type="ECO:0000313" key="2">
    <source>
        <dbReference type="EMBL" id="MFD1537003.1"/>
    </source>
</evidence>
<keyword evidence="3" id="KW-1185">Reference proteome</keyword>
<feature type="transmembrane region" description="Helical" evidence="1">
    <location>
        <begin position="154"/>
        <end position="172"/>
    </location>
</feature>
<evidence type="ECO:0000313" key="3">
    <source>
        <dbReference type="Proteomes" id="UP001597097"/>
    </source>
</evidence>
<organism evidence="2 3">
    <name type="scientific">Nonomuraea guangzhouensis</name>
    <dbReference type="NCBI Taxonomy" id="1291555"/>
    <lineage>
        <taxon>Bacteria</taxon>
        <taxon>Bacillati</taxon>
        <taxon>Actinomycetota</taxon>
        <taxon>Actinomycetes</taxon>
        <taxon>Streptosporangiales</taxon>
        <taxon>Streptosporangiaceae</taxon>
        <taxon>Nonomuraea</taxon>
    </lineage>
</organism>
<keyword evidence="1" id="KW-1133">Transmembrane helix</keyword>
<keyword evidence="1" id="KW-0472">Membrane</keyword>
<comment type="caution">
    <text evidence="2">The sequence shown here is derived from an EMBL/GenBank/DDBJ whole genome shotgun (WGS) entry which is preliminary data.</text>
</comment>
<reference evidence="3" key="1">
    <citation type="journal article" date="2019" name="Int. J. Syst. Evol. Microbiol.">
        <title>The Global Catalogue of Microorganisms (GCM) 10K type strain sequencing project: providing services to taxonomists for standard genome sequencing and annotation.</title>
        <authorList>
            <consortium name="The Broad Institute Genomics Platform"/>
            <consortium name="The Broad Institute Genome Sequencing Center for Infectious Disease"/>
            <person name="Wu L."/>
            <person name="Ma J."/>
        </authorList>
    </citation>
    <scope>NUCLEOTIDE SEQUENCE [LARGE SCALE GENOMIC DNA]</scope>
    <source>
        <strain evidence="3">CGMCC 1.15399</strain>
    </source>
</reference>